<reference evidence="4 5" key="1">
    <citation type="journal article" date="2020" name="ISME J.">
        <title>Uncovering the hidden diversity of litter-decomposition mechanisms in mushroom-forming fungi.</title>
        <authorList>
            <person name="Floudas D."/>
            <person name="Bentzer J."/>
            <person name="Ahren D."/>
            <person name="Johansson T."/>
            <person name="Persson P."/>
            <person name="Tunlid A."/>
        </authorList>
    </citation>
    <scope>NUCLEOTIDE SEQUENCE [LARGE SCALE GENOMIC DNA]</scope>
    <source>
        <strain evidence="4 5">CBS 146.42</strain>
    </source>
</reference>
<feature type="signal peptide" evidence="3">
    <location>
        <begin position="1"/>
        <end position="29"/>
    </location>
</feature>
<dbReference type="GO" id="GO:0016020">
    <property type="term" value="C:membrane"/>
    <property type="evidence" value="ECO:0007669"/>
    <property type="project" value="InterPro"/>
</dbReference>
<keyword evidence="5" id="KW-1185">Reference proteome</keyword>
<accession>A0A8H5GC49</accession>
<keyword evidence="2" id="KW-1133">Transmembrane helix</keyword>
<evidence type="ECO:0000256" key="1">
    <source>
        <dbReference type="SAM" id="MobiDB-lite"/>
    </source>
</evidence>
<dbReference type="Pfam" id="PF05345">
    <property type="entry name" value="He_PIG"/>
    <property type="match status" value="1"/>
</dbReference>
<feature type="compositionally biased region" description="Polar residues" evidence="1">
    <location>
        <begin position="592"/>
        <end position="606"/>
    </location>
</feature>
<organism evidence="4 5">
    <name type="scientific">Leucocoprinus leucothites</name>
    <dbReference type="NCBI Taxonomy" id="201217"/>
    <lineage>
        <taxon>Eukaryota</taxon>
        <taxon>Fungi</taxon>
        <taxon>Dikarya</taxon>
        <taxon>Basidiomycota</taxon>
        <taxon>Agaricomycotina</taxon>
        <taxon>Agaricomycetes</taxon>
        <taxon>Agaricomycetidae</taxon>
        <taxon>Agaricales</taxon>
        <taxon>Agaricineae</taxon>
        <taxon>Agaricaceae</taxon>
        <taxon>Leucocoprinus</taxon>
    </lineage>
</organism>
<dbReference type="Proteomes" id="UP000559027">
    <property type="component" value="Unassembled WGS sequence"/>
</dbReference>
<dbReference type="GO" id="GO:0005509">
    <property type="term" value="F:calcium ion binding"/>
    <property type="evidence" value="ECO:0007669"/>
    <property type="project" value="InterPro"/>
</dbReference>
<dbReference type="Gene3D" id="2.60.40.10">
    <property type="entry name" value="Immunoglobulins"/>
    <property type="match status" value="2"/>
</dbReference>
<evidence type="ECO:0000313" key="4">
    <source>
        <dbReference type="EMBL" id="KAF5362126.1"/>
    </source>
</evidence>
<dbReference type="EMBL" id="JAACJO010000002">
    <property type="protein sequence ID" value="KAF5362126.1"/>
    <property type="molecule type" value="Genomic_DNA"/>
</dbReference>
<feature type="chain" id="PRO_5034824862" evidence="3">
    <location>
        <begin position="30"/>
        <end position="994"/>
    </location>
</feature>
<feature type="compositionally biased region" description="Polar residues" evidence="1">
    <location>
        <begin position="681"/>
        <end position="697"/>
    </location>
</feature>
<gene>
    <name evidence="4" type="ORF">D9756_002480</name>
</gene>
<name>A0A8H5GC49_9AGAR</name>
<dbReference type="InterPro" id="IPR015919">
    <property type="entry name" value="Cadherin-like_sf"/>
</dbReference>
<comment type="caution">
    <text evidence="4">The sequence shown here is derived from an EMBL/GenBank/DDBJ whole genome shotgun (WGS) entry which is preliminary data.</text>
</comment>
<dbReference type="SUPFAM" id="SSF49313">
    <property type="entry name" value="Cadherin-like"/>
    <property type="match status" value="2"/>
</dbReference>
<evidence type="ECO:0000256" key="3">
    <source>
        <dbReference type="SAM" id="SignalP"/>
    </source>
</evidence>
<dbReference type="InterPro" id="IPR013783">
    <property type="entry name" value="Ig-like_fold"/>
</dbReference>
<feature type="region of interest" description="Disordered" evidence="1">
    <location>
        <begin position="586"/>
        <end position="609"/>
    </location>
</feature>
<proteinExistence type="predicted"/>
<feature type="transmembrane region" description="Helical" evidence="2">
    <location>
        <begin position="487"/>
        <end position="511"/>
    </location>
</feature>
<evidence type="ECO:0000313" key="5">
    <source>
        <dbReference type="Proteomes" id="UP000559027"/>
    </source>
</evidence>
<keyword evidence="3" id="KW-0732">Signal</keyword>
<evidence type="ECO:0000256" key="2">
    <source>
        <dbReference type="SAM" id="Phobius"/>
    </source>
</evidence>
<keyword evidence="2" id="KW-0812">Transmembrane</keyword>
<dbReference type="OrthoDB" id="414243at2759"/>
<dbReference type="AlphaFoldDB" id="A0A8H5GC49"/>
<feature type="region of interest" description="Disordered" evidence="1">
    <location>
        <begin position="681"/>
        <end position="713"/>
    </location>
</feature>
<sequence length="994" mass="107327">MSTNHSPYSLAPMTVALFAFLCLVPVTLCASSDITVGNPLINQLPPVARVGNYWSWTPASDTFRSSDEHVELSTSPLPGWLGFDAQGFAFAGTPSKGDEGFHQVTVTARGSSSNASSHVSLYVSQSPPPIPRISIAAQFMSENPSMSSVFFPLPGSYLATDKPVVRIPSKWSFSVGFEYNTFEPGTPEPASKGLFYNVRQANGSDLPKWLVFNPHEITLNGVTPVEKDQPTPIFLNLRLHCSDQEGYTAGVMPFDLVVATHELSIQSSMPTINVTSTKHFQISLNSPADFAGIFVDGKPIHAQNISSLNIDVSGHEDWLRYTPLNRTLSGKPRSDLAGQKLALPVKIETNFNQAFNTSVSIAVVPSYFTQGDLPTIYAAPGDEISFNLAGYFTGSPFETSGDVDLSMIYEPSDTEPWLHLTGSSLLEGTVPDDCPTMHILVTFIAFSHITRSTSHASMPIYVTAPENTKKTHRGHWAGLSSGQHAKLVLALAITFGILGGLCLVGGLLAIVRRVARVEDTALTGEEGRHAWSEKDRKWYGLENGSPASQTRRWAGKLSPRVFGSKTPILKPGHQGDRVGLGLRRVHERSGDGANQTRTPSAQSSGRMSKREFFAKLKQTVRYVGDKCSPKRRWTMSSEGRSAANARPVLIRAKTVPPEVDVLPFEHMVDAYPANLFRGTSNPESTNFTGSPSSSTAAYSIPQRRGDFGRPKPKTQVHFDEVRQRHLRPPSRTSTRSNKSLTVFSQDSPLVGVMADVSPVSPTPVVVRPRLMPFTSSTRVPVPSLSPNVGSNTTGIPVADSFFTDGRRITSHKAQIMKLPVPGQGGMKQSGSTDELSMGLHYVQALGGDKNQVGSVTSPGVSSNMRSSFSSLVSSSAGQNNASTGAPTEKRVVVTPGQKFKFLVRIPPVSIAARVQGTSSTTPVILPREYNVKIISGQPLSQLHVDLNGIETRGSAEVTGESTREDIGVITFGIYAGQNDEICLAIVIIEVAETR</sequence>
<keyword evidence="2" id="KW-0472">Membrane</keyword>
<protein>
    <submittedName>
        <fullName evidence="4">Uncharacterized protein</fullName>
    </submittedName>
</protein>